<dbReference type="AlphaFoldDB" id="A0A418Q5K5"/>
<accession>A0A418Q5K5</accession>
<dbReference type="NCBIfam" id="NF001211">
    <property type="entry name" value="PRK00179.1"/>
    <property type="match status" value="1"/>
</dbReference>
<feature type="compositionally biased region" description="Polar residues" evidence="10">
    <location>
        <begin position="8"/>
        <end position="19"/>
    </location>
</feature>
<comment type="caution">
    <text evidence="11">The sequence shown here is derived from an EMBL/GenBank/DDBJ whole genome shotgun (WGS) entry which is preliminary data.</text>
</comment>
<evidence type="ECO:0000313" key="11">
    <source>
        <dbReference type="EMBL" id="RIX33981.1"/>
    </source>
</evidence>
<dbReference type="UniPathway" id="UPA00138"/>
<dbReference type="UniPathway" id="UPA00109">
    <property type="reaction ID" value="UER00181"/>
</dbReference>
<dbReference type="EC" id="5.3.1.9" evidence="8"/>
<dbReference type="GO" id="GO:0048029">
    <property type="term" value="F:monosaccharide binding"/>
    <property type="evidence" value="ECO:0007669"/>
    <property type="project" value="TreeGrafter"/>
</dbReference>
<evidence type="ECO:0000256" key="10">
    <source>
        <dbReference type="SAM" id="MobiDB-lite"/>
    </source>
</evidence>
<comment type="catalytic activity">
    <reaction evidence="7 8 9">
        <text>alpha-D-glucose 6-phosphate = beta-D-fructose 6-phosphate</text>
        <dbReference type="Rhea" id="RHEA:11816"/>
        <dbReference type="ChEBI" id="CHEBI:57634"/>
        <dbReference type="ChEBI" id="CHEBI:58225"/>
        <dbReference type="EC" id="5.3.1.9"/>
    </reaction>
</comment>
<comment type="function">
    <text evidence="8">Catalyzes the reversible isomerization of glucose-6-phosphate to fructose-6-phosphate.</text>
</comment>
<protein>
    <recommendedName>
        <fullName evidence="8">Glucose-6-phosphate isomerase</fullName>
        <shortName evidence="8">GPI</shortName>
        <ecNumber evidence="8">5.3.1.9</ecNumber>
    </recommendedName>
    <alternativeName>
        <fullName evidence="8">Phosphoglucose isomerase</fullName>
        <shortName evidence="8">PGI</shortName>
    </alternativeName>
    <alternativeName>
        <fullName evidence="8">Phosphohexose isomerase</fullName>
        <shortName evidence="8">PHI</shortName>
    </alternativeName>
</protein>
<dbReference type="PROSITE" id="PS00765">
    <property type="entry name" value="P_GLUCOSE_ISOMERASE_1"/>
    <property type="match status" value="1"/>
</dbReference>
<evidence type="ECO:0000256" key="3">
    <source>
        <dbReference type="ARBA" id="ARBA00022432"/>
    </source>
</evidence>
<evidence type="ECO:0000256" key="5">
    <source>
        <dbReference type="ARBA" id="ARBA00023152"/>
    </source>
</evidence>
<dbReference type="Gene3D" id="1.10.1390.10">
    <property type="match status" value="1"/>
</dbReference>
<evidence type="ECO:0000256" key="9">
    <source>
        <dbReference type="RuleBase" id="RU000612"/>
    </source>
</evidence>
<dbReference type="GO" id="GO:0097367">
    <property type="term" value="F:carbohydrate derivative binding"/>
    <property type="evidence" value="ECO:0007669"/>
    <property type="project" value="InterPro"/>
</dbReference>
<dbReference type="PANTHER" id="PTHR11469:SF1">
    <property type="entry name" value="GLUCOSE-6-PHOSPHATE ISOMERASE"/>
    <property type="match status" value="1"/>
</dbReference>
<feature type="region of interest" description="Disordered" evidence="10">
    <location>
        <begin position="1"/>
        <end position="28"/>
    </location>
</feature>
<proteinExistence type="inferred from homology"/>
<sequence>MNHRYEPPTNQGETVSTPVSIPVNPEPATETREWKKLTEYVAEIRGTNLRELFANQPGRSGDMTFNVGPLHVDLSKNLIDDRGLRLLGDLGRAMGLEDYRAAMFDGQHINTTEDRAVLHTALRIPVEREFSVDGQDIAADVHEVLGRMRDFAKALRSGSWQGVTGHTIKHVVNIGIGGSDLGPSMASQALRPYLTAGITPHFISNIDPADIEGTLDGLDPESTLFVISSKTFTTSETLANAHAARRWLLRSLADAGVDVEGEDAVKDITAKHFVAVSTNEEKVAEFGIDTANMFGFWDWVGGRYSVDSAIGLSFMAAIGPQDFMNFLEGFHEVDDHFRSEPIEMNVPVIMGLLGVWYADFLGAQSHAVLPYSEDLEQFPDYLQQLMMESNGKSVRLDGSAVTMPTGEIYWGKPGTNGQHAFFQLMHQGTHLIPADFIGFVNPHTDNVASDGETSMHDMLMSNFFAQTRVLAFGKTAEELREEGVSEELVAHKVMPGNRPSTTIMADKLTPKTLGALIALYEHIAFVEGVIWGINSYDQWGVELGKKQANDLLPSVSGSEHADTGDSSTDDLISFYRQHRADS</sequence>
<dbReference type="CDD" id="cd05016">
    <property type="entry name" value="SIS_PGI_2"/>
    <property type="match status" value="1"/>
</dbReference>
<evidence type="ECO:0000256" key="4">
    <source>
        <dbReference type="ARBA" id="ARBA00022490"/>
    </source>
</evidence>
<dbReference type="Pfam" id="PF00342">
    <property type="entry name" value="PGI"/>
    <property type="match status" value="1"/>
</dbReference>
<feature type="active site" description="Proton donor" evidence="8">
    <location>
        <position position="388"/>
    </location>
</feature>
<dbReference type="FunFam" id="3.40.50.10490:FF:000018">
    <property type="entry name" value="Glucose-6-phosphate isomerase"/>
    <property type="match status" value="1"/>
</dbReference>
<feature type="active site" evidence="8">
    <location>
        <position position="419"/>
    </location>
</feature>
<dbReference type="InterPro" id="IPR001672">
    <property type="entry name" value="G6P_Isomerase"/>
</dbReference>
<dbReference type="CDD" id="cd05015">
    <property type="entry name" value="SIS_PGI_1"/>
    <property type="match status" value="1"/>
</dbReference>
<keyword evidence="4 8" id="KW-0963">Cytoplasm</keyword>
<dbReference type="OrthoDB" id="140919at2"/>
<dbReference type="HAMAP" id="MF_00473">
    <property type="entry name" value="G6P_isomerase"/>
    <property type="match status" value="1"/>
</dbReference>
<evidence type="ECO:0000256" key="1">
    <source>
        <dbReference type="ARBA" id="ARBA00004926"/>
    </source>
</evidence>
<feature type="active site" evidence="8">
    <location>
        <position position="545"/>
    </location>
</feature>
<dbReference type="InterPro" id="IPR035476">
    <property type="entry name" value="SIS_PGI_1"/>
</dbReference>
<name>A0A418Q5K5_9CORY</name>
<dbReference type="GO" id="GO:0006096">
    <property type="term" value="P:glycolytic process"/>
    <property type="evidence" value="ECO:0007669"/>
    <property type="project" value="UniProtKB-UniRule"/>
</dbReference>
<evidence type="ECO:0000256" key="7">
    <source>
        <dbReference type="ARBA" id="ARBA00029321"/>
    </source>
</evidence>
<dbReference type="PROSITE" id="PS51463">
    <property type="entry name" value="P_GLUCOSE_ISOMERASE_3"/>
    <property type="match status" value="1"/>
</dbReference>
<gene>
    <name evidence="8" type="primary">pgi</name>
    <name evidence="11" type="ORF">D3M95_08775</name>
</gene>
<dbReference type="GO" id="GO:0006094">
    <property type="term" value="P:gluconeogenesis"/>
    <property type="evidence" value="ECO:0007669"/>
    <property type="project" value="UniProtKB-UniRule"/>
</dbReference>
<organism evidence="11 12">
    <name type="scientific">Corynebacterium falsenii</name>
    <dbReference type="NCBI Taxonomy" id="108486"/>
    <lineage>
        <taxon>Bacteria</taxon>
        <taxon>Bacillati</taxon>
        <taxon>Actinomycetota</taxon>
        <taxon>Actinomycetes</taxon>
        <taxon>Mycobacteriales</taxon>
        <taxon>Corynebacteriaceae</taxon>
        <taxon>Corynebacterium</taxon>
    </lineage>
</organism>
<dbReference type="InterPro" id="IPR046348">
    <property type="entry name" value="SIS_dom_sf"/>
</dbReference>
<comment type="similarity">
    <text evidence="2 8 9">Belongs to the GPI family.</text>
</comment>
<reference evidence="11 12" key="1">
    <citation type="submission" date="2018-09" db="EMBL/GenBank/DDBJ databases">
        <title>Optimization and identification of Corynebacterium falsenii FN1-14 from fish paste.</title>
        <authorList>
            <person name="Daroonpunt R."/>
            <person name="Tanasupawat S."/>
        </authorList>
    </citation>
    <scope>NUCLEOTIDE SEQUENCE [LARGE SCALE GENOMIC DNA]</scope>
    <source>
        <strain evidence="11 12">FN1-14</strain>
    </source>
</reference>
<comment type="pathway">
    <text evidence="1 8 9">Carbohydrate degradation; glycolysis; D-glyceraldehyde 3-phosphate and glycerone phosphate from D-glucose: step 2/4.</text>
</comment>
<evidence type="ECO:0000256" key="8">
    <source>
        <dbReference type="HAMAP-Rule" id="MF_00473"/>
    </source>
</evidence>
<dbReference type="EMBL" id="QXJK01000010">
    <property type="protein sequence ID" value="RIX33981.1"/>
    <property type="molecule type" value="Genomic_DNA"/>
</dbReference>
<evidence type="ECO:0000256" key="2">
    <source>
        <dbReference type="ARBA" id="ARBA00006604"/>
    </source>
</evidence>
<dbReference type="PANTHER" id="PTHR11469">
    <property type="entry name" value="GLUCOSE-6-PHOSPHATE ISOMERASE"/>
    <property type="match status" value="1"/>
</dbReference>
<dbReference type="InterPro" id="IPR023096">
    <property type="entry name" value="G6P_Isomerase_C"/>
</dbReference>
<dbReference type="PRINTS" id="PR00662">
    <property type="entry name" value="G6PISOMERASE"/>
</dbReference>
<dbReference type="InterPro" id="IPR018189">
    <property type="entry name" value="Phosphoglucose_isomerase_CS"/>
</dbReference>
<dbReference type="STRING" id="1451189.CFAL_02710"/>
<dbReference type="Gene3D" id="3.40.50.10490">
    <property type="entry name" value="Glucose-6-phosphate isomerase like protein, domain 1"/>
    <property type="match status" value="2"/>
</dbReference>
<keyword evidence="12" id="KW-1185">Reference proteome</keyword>
<evidence type="ECO:0000256" key="6">
    <source>
        <dbReference type="ARBA" id="ARBA00023235"/>
    </source>
</evidence>
<comment type="subcellular location">
    <subcellularLocation>
        <location evidence="8">Cytoplasm</location>
    </subcellularLocation>
</comment>
<keyword evidence="3 8" id="KW-0312">Gluconeogenesis</keyword>
<dbReference type="InterPro" id="IPR035482">
    <property type="entry name" value="SIS_PGI_2"/>
</dbReference>
<dbReference type="PROSITE" id="PS00174">
    <property type="entry name" value="P_GLUCOSE_ISOMERASE_2"/>
    <property type="match status" value="1"/>
</dbReference>
<dbReference type="Proteomes" id="UP000285278">
    <property type="component" value="Unassembled WGS sequence"/>
</dbReference>
<evidence type="ECO:0000313" key="12">
    <source>
        <dbReference type="Proteomes" id="UP000285278"/>
    </source>
</evidence>
<comment type="pathway">
    <text evidence="8">Carbohydrate biosynthesis; gluconeogenesis.</text>
</comment>
<keyword evidence="5 8" id="KW-0324">Glycolysis</keyword>
<dbReference type="SUPFAM" id="SSF53697">
    <property type="entry name" value="SIS domain"/>
    <property type="match status" value="1"/>
</dbReference>
<keyword evidence="6 8" id="KW-0413">Isomerase</keyword>
<dbReference type="GO" id="GO:0004347">
    <property type="term" value="F:glucose-6-phosphate isomerase activity"/>
    <property type="evidence" value="ECO:0007669"/>
    <property type="project" value="UniProtKB-UniRule"/>
</dbReference>
<dbReference type="GO" id="GO:0005829">
    <property type="term" value="C:cytosol"/>
    <property type="evidence" value="ECO:0007669"/>
    <property type="project" value="TreeGrafter"/>
</dbReference>
<dbReference type="GO" id="GO:0051156">
    <property type="term" value="P:glucose 6-phosphate metabolic process"/>
    <property type="evidence" value="ECO:0007669"/>
    <property type="project" value="TreeGrafter"/>
</dbReference>